<feature type="transmembrane region" description="Helical" evidence="1">
    <location>
        <begin position="126"/>
        <end position="143"/>
    </location>
</feature>
<organism evidence="2 3">
    <name type="scientific">Pontibacter saemangeumensis</name>
    <dbReference type="NCBI Taxonomy" id="1084525"/>
    <lineage>
        <taxon>Bacteria</taxon>
        <taxon>Pseudomonadati</taxon>
        <taxon>Bacteroidota</taxon>
        <taxon>Cytophagia</taxon>
        <taxon>Cytophagales</taxon>
        <taxon>Hymenobacteraceae</taxon>
        <taxon>Pontibacter</taxon>
    </lineage>
</organism>
<proteinExistence type="predicted"/>
<sequence>MNDILKALAGGLAGACVVTAVHETVRRLNPDAPRMDVLGMRSISKLMHKADLTPPQDKEKLHTWALVGDVVSNSLYYSMAGTGKSAWWRGAVLGAAAGAGAVLLPGPLGLGEEPSNKTTETQALAIGYYLLGGLVAAAVGFALRDDEDE</sequence>
<keyword evidence="1" id="KW-0812">Transmembrane</keyword>
<keyword evidence="1" id="KW-0472">Membrane</keyword>
<protein>
    <submittedName>
        <fullName evidence="2">Uncharacterized protein</fullName>
    </submittedName>
</protein>
<reference evidence="3" key="1">
    <citation type="journal article" date="2019" name="Int. J. Syst. Evol. Microbiol.">
        <title>The Global Catalogue of Microorganisms (GCM) 10K type strain sequencing project: providing services to taxonomists for standard genome sequencing and annotation.</title>
        <authorList>
            <consortium name="The Broad Institute Genomics Platform"/>
            <consortium name="The Broad Institute Genome Sequencing Center for Infectious Disease"/>
            <person name="Wu L."/>
            <person name="Ma J."/>
        </authorList>
    </citation>
    <scope>NUCLEOTIDE SEQUENCE [LARGE SCALE GENOMIC DNA]</scope>
    <source>
        <strain evidence="3">JCM 17926</strain>
    </source>
</reference>
<gene>
    <name evidence="2" type="ORF">GCM10023188_07830</name>
</gene>
<feature type="transmembrane region" description="Helical" evidence="1">
    <location>
        <begin position="86"/>
        <end position="106"/>
    </location>
</feature>
<keyword evidence="1" id="KW-1133">Transmembrane helix</keyword>
<evidence type="ECO:0000256" key="1">
    <source>
        <dbReference type="SAM" id="Phobius"/>
    </source>
</evidence>
<name>A0ABP8LAR6_9BACT</name>
<dbReference type="RefSeq" id="WP_345156937.1">
    <property type="nucleotide sequence ID" value="NZ_BAABHC010000003.1"/>
</dbReference>
<dbReference type="EMBL" id="BAABHC010000003">
    <property type="protein sequence ID" value="GAA4426115.1"/>
    <property type="molecule type" value="Genomic_DNA"/>
</dbReference>
<evidence type="ECO:0000313" key="3">
    <source>
        <dbReference type="Proteomes" id="UP001500552"/>
    </source>
</evidence>
<accession>A0ABP8LAR6</accession>
<evidence type="ECO:0000313" key="2">
    <source>
        <dbReference type="EMBL" id="GAA4426115.1"/>
    </source>
</evidence>
<comment type="caution">
    <text evidence="2">The sequence shown here is derived from an EMBL/GenBank/DDBJ whole genome shotgun (WGS) entry which is preliminary data.</text>
</comment>
<dbReference type="Proteomes" id="UP001500552">
    <property type="component" value="Unassembled WGS sequence"/>
</dbReference>
<keyword evidence="3" id="KW-1185">Reference proteome</keyword>